<proteinExistence type="predicted"/>
<evidence type="ECO:0000313" key="1">
    <source>
        <dbReference type="EMBL" id="KAB2666808.1"/>
    </source>
</evidence>
<evidence type="ECO:0008006" key="3">
    <source>
        <dbReference type="Google" id="ProtNLM"/>
    </source>
</evidence>
<sequence>MANTANYNWPLPSPSGIQINEVAILATSFTAIDAKIKAFETSFSNHKHKFAELEEKPTTLGGYGITDGMTADEVAQAIKTAVDDLINGSGSALDTLKELADALGNDPEFATTVGNALGVRVRVDAAQSFSLAEKAQGRSNIDALGMVDKGKADGVASLDSTGKVPAAQLPALTTTATVGAALAGANGKATPDDGDFFAGVLAGGSTPFKTTWGNIKTAITALVNAIVSGNMAGRAYPRKVGGGVANFNWSGQGGQPTWVWGGSGADGDAGNYFVWNPANFSVNYANSAGTAGNVGGWTAQAIINQIESRAAAFADDRKNGCVTDTRFAGYVSNVMAKDTTWSAPSGYVFTAAGRNSGDQYTFYARQLQVHIPYQGWRAFGGF</sequence>
<accession>A0A833CQ60</accession>
<dbReference type="EMBL" id="WBWA01000002">
    <property type="protein sequence ID" value="KAB2666808.1"/>
    <property type="molecule type" value="Genomic_DNA"/>
</dbReference>
<dbReference type="AlphaFoldDB" id="A0A833CQ60"/>
<protein>
    <recommendedName>
        <fullName evidence="3">Tail fiber protein</fullName>
    </recommendedName>
</protein>
<name>A0A833CQ60_9HYPH</name>
<gene>
    <name evidence="1" type="ORF">F9K91_02390</name>
</gene>
<comment type="caution">
    <text evidence="1">The sequence shown here is derived from an EMBL/GenBank/DDBJ whole genome shotgun (WGS) entry which is preliminary data.</text>
</comment>
<evidence type="ECO:0000313" key="2">
    <source>
        <dbReference type="Proteomes" id="UP000430843"/>
    </source>
</evidence>
<keyword evidence="2" id="KW-1185">Reference proteome</keyword>
<dbReference type="RefSeq" id="WP_151677113.1">
    <property type="nucleotide sequence ID" value="NZ_WBWA01000002.1"/>
</dbReference>
<dbReference type="Proteomes" id="UP000430843">
    <property type="component" value="Unassembled WGS sequence"/>
</dbReference>
<reference evidence="1 2" key="1">
    <citation type="submission" date="2019-09" db="EMBL/GenBank/DDBJ databases">
        <title>Taxonomic organization of the family Brucellaceae based on a phylogenomic approach.</title>
        <authorList>
            <person name="Leclercq S."/>
            <person name="Cloeckaert A."/>
            <person name="Zygmunt M.S."/>
        </authorList>
    </citation>
    <scope>NUCLEOTIDE SEQUENCE [LARGE SCALE GENOMIC DNA]</scope>
    <source>
        <strain evidence="1 2">LMG 18957</strain>
    </source>
</reference>
<organism evidence="1 2">
    <name type="scientific">Brucella tritici</name>
    <dbReference type="NCBI Taxonomy" id="94626"/>
    <lineage>
        <taxon>Bacteria</taxon>
        <taxon>Pseudomonadati</taxon>
        <taxon>Pseudomonadota</taxon>
        <taxon>Alphaproteobacteria</taxon>
        <taxon>Hyphomicrobiales</taxon>
        <taxon>Brucellaceae</taxon>
        <taxon>Brucella/Ochrobactrum group</taxon>
        <taxon>Brucella</taxon>
    </lineage>
</organism>